<organism evidence="3">
    <name type="scientific">Solanum lycopersicum</name>
    <name type="common">Tomato</name>
    <name type="synonym">Lycopersicon esculentum</name>
    <dbReference type="NCBI Taxonomy" id="4081"/>
    <lineage>
        <taxon>Eukaryota</taxon>
        <taxon>Viridiplantae</taxon>
        <taxon>Streptophyta</taxon>
        <taxon>Embryophyta</taxon>
        <taxon>Tracheophyta</taxon>
        <taxon>Spermatophyta</taxon>
        <taxon>Magnoliopsida</taxon>
        <taxon>eudicotyledons</taxon>
        <taxon>Gunneridae</taxon>
        <taxon>Pentapetalae</taxon>
        <taxon>asterids</taxon>
        <taxon>lamiids</taxon>
        <taxon>Solanales</taxon>
        <taxon>Solanaceae</taxon>
        <taxon>Solanoideae</taxon>
        <taxon>Solaneae</taxon>
        <taxon>Solanum</taxon>
        <taxon>Solanum subgen. Lycopersicon</taxon>
    </lineage>
</organism>
<reference evidence="3" key="1">
    <citation type="journal article" date="2012" name="Nature">
        <title>The tomato genome sequence provides insights into fleshy fruit evolution.</title>
        <authorList>
            <consortium name="Tomato Genome Consortium"/>
        </authorList>
    </citation>
    <scope>NUCLEOTIDE SEQUENCE [LARGE SCALE GENOMIC DNA]</scope>
    <source>
        <strain evidence="3">cv. Heinz 1706</strain>
    </source>
</reference>
<proteinExistence type="predicted"/>
<dbReference type="PaxDb" id="4081-Solyc01g098300.1.1"/>
<dbReference type="InParanoid" id="K4B0L7"/>
<dbReference type="OMA" id="CAWIRSE"/>
<dbReference type="Proteomes" id="UP000004994">
    <property type="component" value="Chromosome 1"/>
</dbReference>
<dbReference type="EnsemblPlants" id="Solyc01g098300.1.1">
    <property type="protein sequence ID" value="Solyc01g098300.1.1"/>
    <property type="gene ID" value="Solyc01g098300.1"/>
</dbReference>
<evidence type="ECO:0000313" key="3">
    <source>
        <dbReference type="EnsemblPlants" id="Solyc01g098300.1.1"/>
    </source>
</evidence>
<sequence length="409" mass="46450">MGIEDKTLFCFCHWGKRNKVLPDGSISYEGGITDQVIVKTGVKYDDFVIAVFDRLGIDASDKMLFFTVKFDRSELIRLRDQAGIDTMLHFNDSYVHIYASSLEKEPDSRPPSGGTKNIGFTIASDKQPDTTPIADDPNGNKCGVLSETVVGKLPPHQEPFFGQNNIQNDVNALFRSWNYLRQKQLTSSGILKTFWRKCDTCDTSYLCYRKDVNHALRCTTCTTFDLDPKGAACRPKQSQPGGQDKHLESKLNEPLKQTELPNQETLRMTGGSAWFQPTQTGSQQVAATTMEACKSRKRYRNQTTEPSESDDSSINVDTEDIWAVCDKLDSTPRLYAHIRKVSGPEFKIKFRWLEPHPEEDQREECAWIRSELPVGVQCVMGARGMNIVYPREGETWALFKDWDIRCRKS</sequence>
<dbReference type="Pfam" id="PF11926">
    <property type="entry name" value="DUF3444"/>
    <property type="match status" value="1"/>
</dbReference>
<dbReference type="InterPro" id="IPR024593">
    <property type="entry name" value="DUF3444"/>
</dbReference>
<keyword evidence="4" id="KW-1185">Reference proteome</keyword>
<dbReference type="PhylomeDB" id="K4B0L7"/>
<dbReference type="HOGENOM" id="CLU_809880_0_0_1"/>
<protein>
    <recommendedName>
        <fullName evidence="2">DUF3444 domain-containing protein</fullName>
    </recommendedName>
</protein>
<reference evidence="3" key="2">
    <citation type="submission" date="2015-06" db="UniProtKB">
        <authorList>
            <consortium name="EnsemblPlants"/>
        </authorList>
    </citation>
    <scope>IDENTIFICATION</scope>
    <source>
        <strain evidence="3">cv. Heinz 1706</strain>
    </source>
</reference>
<dbReference type="Gramene" id="Solyc01g098300.1.1">
    <property type="protein sequence ID" value="Solyc01g098300.1.1"/>
    <property type="gene ID" value="Solyc01g098300.1"/>
</dbReference>
<dbReference type="AlphaFoldDB" id="K4B0L7"/>
<feature type="domain" description="DUF3444" evidence="2">
    <location>
        <begin position="314"/>
        <end position="375"/>
    </location>
</feature>
<evidence type="ECO:0000256" key="1">
    <source>
        <dbReference type="SAM" id="MobiDB-lite"/>
    </source>
</evidence>
<feature type="compositionally biased region" description="Basic and acidic residues" evidence="1">
    <location>
        <begin position="243"/>
        <end position="253"/>
    </location>
</feature>
<dbReference type="PANTHER" id="PTHR45089">
    <property type="entry name" value="DNAJ HEAT SHOCK AMINO-TERMINAL DOMAIN PROTEIN-RELATED"/>
    <property type="match status" value="1"/>
</dbReference>
<accession>K4B0L7</accession>
<name>K4B0L7_SOLLC</name>
<feature type="region of interest" description="Disordered" evidence="1">
    <location>
        <begin position="103"/>
        <end position="137"/>
    </location>
</feature>
<feature type="region of interest" description="Disordered" evidence="1">
    <location>
        <begin position="232"/>
        <end position="256"/>
    </location>
</feature>
<evidence type="ECO:0000259" key="2">
    <source>
        <dbReference type="Pfam" id="PF11926"/>
    </source>
</evidence>
<evidence type="ECO:0000313" key="4">
    <source>
        <dbReference type="Proteomes" id="UP000004994"/>
    </source>
</evidence>
<dbReference type="PANTHER" id="PTHR45089:SF55">
    <property type="entry name" value="DUF3444 DOMAIN-CONTAINING PROTEIN"/>
    <property type="match status" value="1"/>
</dbReference>